<evidence type="ECO:0000256" key="3">
    <source>
        <dbReference type="SAM" id="Coils"/>
    </source>
</evidence>
<accession>A0A409Y5B7</accession>
<evidence type="ECO:0000256" key="2">
    <source>
        <dbReference type="ARBA" id="ARBA00023054"/>
    </source>
</evidence>
<organism evidence="5 6">
    <name type="scientific">Gymnopilus dilepis</name>
    <dbReference type="NCBI Taxonomy" id="231916"/>
    <lineage>
        <taxon>Eukaryota</taxon>
        <taxon>Fungi</taxon>
        <taxon>Dikarya</taxon>
        <taxon>Basidiomycota</taxon>
        <taxon>Agaricomycotina</taxon>
        <taxon>Agaricomycetes</taxon>
        <taxon>Agaricomycetidae</taxon>
        <taxon>Agaricales</taxon>
        <taxon>Agaricineae</taxon>
        <taxon>Hymenogastraceae</taxon>
        <taxon>Gymnopilus</taxon>
    </lineage>
</organism>
<gene>
    <name evidence="5" type="ORF">CVT26_003215</name>
</gene>
<feature type="region of interest" description="Disordered" evidence="4">
    <location>
        <begin position="189"/>
        <end position="236"/>
    </location>
</feature>
<proteinExistence type="inferred from homology"/>
<dbReference type="OrthoDB" id="2129069at2759"/>
<comment type="caution">
    <text evidence="5">The sequence shown here is derived from an EMBL/GenBank/DDBJ whole genome shotgun (WGS) entry which is preliminary data.</text>
</comment>
<dbReference type="EMBL" id="NHYE01001141">
    <property type="protein sequence ID" value="PPQ98169.1"/>
    <property type="molecule type" value="Genomic_DNA"/>
</dbReference>
<protein>
    <recommendedName>
        <fullName evidence="7">OPA3-domain-containing protein</fullName>
    </recommendedName>
</protein>
<dbReference type="Proteomes" id="UP000284706">
    <property type="component" value="Unassembled WGS sequence"/>
</dbReference>
<keyword evidence="6" id="KW-1185">Reference proteome</keyword>
<evidence type="ECO:0000313" key="5">
    <source>
        <dbReference type="EMBL" id="PPQ98169.1"/>
    </source>
</evidence>
<dbReference type="PANTHER" id="PTHR12499:SF0">
    <property type="entry name" value="OPTIC ATROPHY 3 PROTEIN"/>
    <property type="match status" value="1"/>
</dbReference>
<sequence>MASAKIATLVIRTLAKPISNQIKQQVKQHERFRALCVDLAQYMYRTEVKLRQNILGEPAAKHIRPLSEAKAIDNGANALAEGFLFSVAAALIIAETWRSSRNASKRRDSVDEQLEDLATRLGALTSRVDELTRRWDEEVDEERERYDNLARILDKVIENGLHNRPQDIHDRPVQLPRLKPPATLASDFTFSAKSSSSSASSPLLATSSTPPPRPHTTTSPAAQPPSPTSSNSPSDS</sequence>
<evidence type="ECO:0000313" key="6">
    <source>
        <dbReference type="Proteomes" id="UP000284706"/>
    </source>
</evidence>
<dbReference type="Pfam" id="PF07047">
    <property type="entry name" value="OPA3"/>
    <property type="match status" value="1"/>
</dbReference>
<feature type="coiled-coil region" evidence="3">
    <location>
        <begin position="114"/>
        <end position="159"/>
    </location>
</feature>
<dbReference type="InterPro" id="IPR010754">
    <property type="entry name" value="OPA3-like"/>
</dbReference>
<feature type="compositionally biased region" description="Low complexity" evidence="4">
    <location>
        <begin position="194"/>
        <end position="208"/>
    </location>
</feature>
<dbReference type="PANTHER" id="PTHR12499">
    <property type="entry name" value="OPTIC ATROPHY 3 PROTEIN OPA3"/>
    <property type="match status" value="1"/>
</dbReference>
<evidence type="ECO:0008006" key="7">
    <source>
        <dbReference type="Google" id="ProtNLM"/>
    </source>
</evidence>
<dbReference type="GO" id="GO:0019216">
    <property type="term" value="P:regulation of lipid metabolic process"/>
    <property type="evidence" value="ECO:0007669"/>
    <property type="project" value="TreeGrafter"/>
</dbReference>
<dbReference type="FunCoup" id="A0A409Y5B7">
    <property type="interactions" value="232"/>
</dbReference>
<keyword evidence="2 3" id="KW-0175">Coiled coil</keyword>
<comment type="similarity">
    <text evidence="1">Belongs to the OPA3 family.</text>
</comment>
<evidence type="ECO:0000256" key="1">
    <source>
        <dbReference type="ARBA" id="ARBA00007584"/>
    </source>
</evidence>
<name>A0A409Y5B7_9AGAR</name>
<dbReference type="AlphaFoldDB" id="A0A409Y5B7"/>
<dbReference type="InParanoid" id="A0A409Y5B7"/>
<evidence type="ECO:0000256" key="4">
    <source>
        <dbReference type="SAM" id="MobiDB-lite"/>
    </source>
</evidence>
<reference evidence="5 6" key="1">
    <citation type="journal article" date="2018" name="Evol. Lett.">
        <title>Horizontal gene cluster transfer increased hallucinogenic mushroom diversity.</title>
        <authorList>
            <person name="Reynolds H.T."/>
            <person name="Vijayakumar V."/>
            <person name="Gluck-Thaler E."/>
            <person name="Korotkin H.B."/>
            <person name="Matheny P.B."/>
            <person name="Slot J.C."/>
        </authorList>
    </citation>
    <scope>NUCLEOTIDE SEQUENCE [LARGE SCALE GENOMIC DNA]</scope>
    <source>
        <strain evidence="5 6">SRW20</strain>
    </source>
</reference>
<dbReference type="GO" id="GO:0005739">
    <property type="term" value="C:mitochondrion"/>
    <property type="evidence" value="ECO:0007669"/>
    <property type="project" value="TreeGrafter"/>
</dbReference>